<evidence type="ECO:0000256" key="2">
    <source>
        <dbReference type="SAM" id="Phobius"/>
    </source>
</evidence>
<evidence type="ECO:0000256" key="1">
    <source>
        <dbReference type="SAM" id="MobiDB-lite"/>
    </source>
</evidence>
<protein>
    <submittedName>
        <fullName evidence="3">Uncharacterized protein</fullName>
    </submittedName>
</protein>
<comment type="caution">
    <text evidence="3">The sequence shown here is derived from an EMBL/GenBank/DDBJ whole genome shotgun (WGS) entry which is preliminary data.</text>
</comment>
<keyword evidence="4" id="KW-1185">Reference proteome</keyword>
<name>A0ABU6RAQ9_9FABA</name>
<sequence>MAKDSVASSGLGTGKGLKDRPGHYLGPSPGQYQPGLCAVCTLTSCHGSQLRISALDQSPPTHHNAVPLHCLGVGVSCGSFSGWFPLLVTSLPLLLSLIIIDALFFKPQRKYHIVYNLDDICKN</sequence>
<evidence type="ECO:0000313" key="4">
    <source>
        <dbReference type="Proteomes" id="UP001341840"/>
    </source>
</evidence>
<keyword evidence="2" id="KW-1133">Transmembrane helix</keyword>
<accession>A0ABU6RAQ9</accession>
<evidence type="ECO:0000313" key="3">
    <source>
        <dbReference type="EMBL" id="MED6121008.1"/>
    </source>
</evidence>
<keyword evidence="2" id="KW-0472">Membrane</keyword>
<feature type="compositionally biased region" description="Polar residues" evidence="1">
    <location>
        <begin position="1"/>
        <end position="10"/>
    </location>
</feature>
<gene>
    <name evidence="3" type="ORF">PIB30_025961</name>
</gene>
<organism evidence="3 4">
    <name type="scientific">Stylosanthes scabra</name>
    <dbReference type="NCBI Taxonomy" id="79078"/>
    <lineage>
        <taxon>Eukaryota</taxon>
        <taxon>Viridiplantae</taxon>
        <taxon>Streptophyta</taxon>
        <taxon>Embryophyta</taxon>
        <taxon>Tracheophyta</taxon>
        <taxon>Spermatophyta</taxon>
        <taxon>Magnoliopsida</taxon>
        <taxon>eudicotyledons</taxon>
        <taxon>Gunneridae</taxon>
        <taxon>Pentapetalae</taxon>
        <taxon>rosids</taxon>
        <taxon>fabids</taxon>
        <taxon>Fabales</taxon>
        <taxon>Fabaceae</taxon>
        <taxon>Papilionoideae</taxon>
        <taxon>50 kb inversion clade</taxon>
        <taxon>dalbergioids sensu lato</taxon>
        <taxon>Dalbergieae</taxon>
        <taxon>Pterocarpus clade</taxon>
        <taxon>Stylosanthes</taxon>
    </lineage>
</organism>
<feature type="region of interest" description="Disordered" evidence="1">
    <location>
        <begin position="1"/>
        <end position="27"/>
    </location>
</feature>
<dbReference type="EMBL" id="JASCZI010030304">
    <property type="protein sequence ID" value="MED6121008.1"/>
    <property type="molecule type" value="Genomic_DNA"/>
</dbReference>
<keyword evidence="2" id="KW-0812">Transmembrane</keyword>
<feature type="transmembrane region" description="Helical" evidence="2">
    <location>
        <begin position="83"/>
        <end position="105"/>
    </location>
</feature>
<proteinExistence type="predicted"/>
<dbReference type="Proteomes" id="UP001341840">
    <property type="component" value="Unassembled WGS sequence"/>
</dbReference>
<reference evidence="3 4" key="1">
    <citation type="journal article" date="2023" name="Plants (Basel)">
        <title>Bridging the Gap: Combining Genomics and Transcriptomics Approaches to Understand Stylosanthes scabra, an Orphan Legume from the Brazilian Caatinga.</title>
        <authorList>
            <person name="Ferreira-Neto J.R.C."/>
            <person name="da Silva M.D."/>
            <person name="Binneck E."/>
            <person name="de Melo N.F."/>
            <person name="da Silva R.H."/>
            <person name="de Melo A.L.T.M."/>
            <person name="Pandolfi V."/>
            <person name="Bustamante F.O."/>
            <person name="Brasileiro-Vidal A.C."/>
            <person name="Benko-Iseppon A.M."/>
        </authorList>
    </citation>
    <scope>NUCLEOTIDE SEQUENCE [LARGE SCALE GENOMIC DNA]</scope>
    <source>
        <tissue evidence="3">Leaves</tissue>
    </source>
</reference>